<evidence type="ECO:0000313" key="2">
    <source>
        <dbReference type="EMBL" id="KAJ8947601.1"/>
    </source>
</evidence>
<proteinExistence type="predicted"/>
<keyword evidence="3" id="KW-1185">Reference proteome</keyword>
<name>A0AAV8Y817_9CUCU</name>
<feature type="region of interest" description="Disordered" evidence="1">
    <location>
        <begin position="93"/>
        <end position="117"/>
    </location>
</feature>
<protein>
    <submittedName>
        <fullName evidence="2">Uncharacterized protein</fullName>
    </submittedName>
</protein>
<reference evidence="2" key="1">
    <citation type="journal article" date="2023" name="Insect Mol. Biol.">
        <title>Genome sequencing provides insights into the evolution of gene families encoding plant cell wall-degrading enzymes in longhorned beetles.</title>
        <authorList>
            <person name="Shin N.R."/>
            <person name="Okamura Y."/>
            <person name="Kirsch R."/>
            <person name="Pauchet Y."/>
        </authorList>
    </citation>
    <scope>NUCLEOTIDE SEQUENCE</scope>
    <source>
        <strain evidence="2">AMC_N1</strain>
    </source>
</reference>
<evidence type="ECO:0000256" key="1">
    <source>
        <dbReference type="SAM" id="MobiDB-lite"/>
    </source>
</evidence>
<dbReference type="AlphaFoldDB" id="A0AAV8Y817"/>
<dbReference type="PANTHER" id="PTHR47326">
    <property type="entry name" value="TRANSPOSABLE ELEMENT TC3 TRANSPOSASE-LIKE PROTEIN"/>
    <property type="match status" value="1"/>
</dbReference>
<accession>A0AAV8Y817</accession>
<dbReference type="PANTHER" id="PTHR47326:SF1">
    <property type="entry name" value="HTH PSQ-TYPE DOMAIN-CONTAINING PROTEIN"/>
    <property type="match status" value="1"/>
</dbReference>
<evidence type="ECO:0000313" key="3">
    <source>
        <dbReference type="Proteomes" id="UP001162162"/>
    </source>
</evidence>
<comment type="caution">
    <text evidence="2">The sequence shown here is derived from an EMBL/GenBank/DDBJ whole genome shotgun (WGS) entry which is preliminary data.</text>
</comment>
<gene>
    <name evidence="2" type="ORF">NQ318_010113</name>
</gene>
<organism evidence="2 3">
    <name type="scientific">Aromia moschata</name>
    <dbReference type="NCBI Taxonomy" id="1265417"/>
    <lineage>
        <taxon>Eukaryota</taxon>
        <taxon>Metazoa</taxon>
        <taxon>Ecdysozoa</taxon>
        <taxon>Arthropoda</taxon>
        <taxon>Hexapoda</taxon>
        <taxon>Insecta</taxon>
        <taxon>Pterygota</taxon>
        <taxon>Neoptera</taxon>
        <taxon>Endopterygota</taxon>
        <taxon>Coleoptera</taxon>
        <taxon>Polyphaga</taxon>
        <taxon>Cucujiformia</taxon>
        <taxon>Chrysomeloidea</taxon>
        <taxon>Cerambycidae</taxon>
        <taxon>Cerambycinae</taxon>
        <taxon>Callichromatini</taxon>
        <taxon>Aromia</taxon>
    </lineage>
</organism>
<sequence>MDVFEKSGKKPFKPNFLHTLEAGDTEARMEFCLWLQGMYLQNPDFLQIIIYTDEATYTTNGIVSSQNIRMWSESNPHWVVECERLLLEALTTRPEVASSSRPEAPNRGDRGGSTISL</sequence>
<dbReference type="EMBL" id="JAPWTK010000158">
    <property type="protein sequence ID" value="KAJ8947601.1"/>
    <property type="molecule type" value="Genomic_DNA"/>
</dbReference>
<dbReference type="Proteomes" id="UP001162162">
    <property type="component" value="Unassembled WGS sequence"/>
</dbReference>